<dbReference type="PROSITE" id="PS00678">
    <property type="entry name" value="WD_REPEATS_1"/>
    <property type="match status" value="1"/>
</dbReference>
<dbReference type="SMART" id="SM00356">
    <property type="entry name" value="ZnF_C3H1"/>
    <property type="match status" value="2"/>
</dbReference>
<dbReference type="InterPro" id="IPR044715">
    <property type="entry name" value="WDR86-like"/>
</dbReference>
<evidence type="ECO:0000256" key="3">
    <source>
        <dbReference type="ARBA" id="ARBA00022737"/>
    </source>
</evidence>
<feature type="domain" description="C3H1-type" evidence="8">
    <location>
        <begin position="22"/>
        <end position="49"/>
    </location>
</feature>
<dbReference type="InterPro" id="IPR001680">
    <property type="entry name" value="WD40_rpt"/>
</dbReference>
<evidence type="ECO:0000256" key="5">
    <source>
        <dbReference type="ARBA" id="ARBA00022833"/>
    </source>
</evidence>
<dbReference type="InterPro" id="IPR036855">
    <property type="entry name" value="Znf_CCCH_sf"/>
</dbReference>
<dbReference type="Pfam" id="PF18044">
    <property type="entry name" value="zf-CCCH_4"/>
    <property type="match status" value="1"/>
</dbReference>
<dbReference type="STRING" id="981085.W9RJL2"/>
<evidence type="ECO:0000313" key="9">
    <source>
        <dbReference type="EMBL" id="EXB76645.1"/>
    </source>
</evidence>
<dbReference type="SUPFAM" id="SSF90229">
    <property type="entry name" value="CCCH zinc finger"/>
    <property type="match status" value="2"/>
</dbReference>
<dbReference type="InterPro" id="IPR041367">
    <property type="entry name" value="Znf-CCCH_4"/>
</dbReference>
<dbReference type="KEGG" id="mnt:21394743"/>
<feature type="zinc finger region" description="C3H1-type" evidence="7">
    <location>
        <begin position="95"/>
        <end position="122"/>
    </location>
</feature>
<dbReference type="PANTHER" id="PTHR44489">
    <property type="match status" value="1"/>
</dbReference>
<gene>
    <name evidence="9" type="ORF">L484_011490</name>
</gene>
<keyword evidence="1 6" id="KW-0853">WD repeat</keyword>
<feature type="repeat" description="WD" evidence="6">
    <location>
        <begin position="257"/>
        <end position="296"/>
    </location>
</feature>
<dbReference type="InterPro" id="IPR036322">
    <property type="entry name" value="WD40_repeat_dom_sf"/>
</dbReference>
<dbReference type="EMBL" id="KE344733">
    <property type="protein sequence ID" value="EXB76645.1"/>
    <property type="molecule type" value="Genomic_DNA"/>
</dbReference>
<dbReference type="SUPFAM" id="SSF50978">
    <property type="entry name" value="WD40 repeat-like"/>
    <property type="match status" value="1"/>
</dbReference>
<evidence type="ECO:0000256" key="2">
    <source>
        <dbReference type="ARBA" id="ARBA00022723"/>
    </source>
</evidence>
<feature type="domain" description="C3H1-type" evidence="8">
    <location>
        <begin position="95"/>
        <end position="122"/>
    </location>
</feature>
<name>W9RJL2_9ROSA</name>
<evidence type="ECO:0000256" key="6">
    <source>
        <dbReference type="PROSITE-ProRule" id="PRU00221"/>
    </source>
</evidence>
<dbReference type="SMART" id="SM00320">
    <property type="entry name" value="WD40"/>
    <property type="match status" value="6"/>
</dbReference>
<dbReference type="OrthoDB" id="59941at2759"/>
<keyword evidence="2 7" id="KW-0479">Metal-binding</keyword>
<evidence type="ECO:0000256" key="7">
    <source>
        <dbReference type="PROSITE-ProRule" id="PRU00723"/>
    </source>
</evidence>
<dbReference type="AlphaFoldDB" id="W9RJL2"/>
<dbReference type="Gene3D" id="3.30.1370.210">
    <property type="match status" value="1"/>
</dbReference>
<proteinExistence type="predicted"/>
<organism evidence="9 10">
    <name type="scientific">Morus notabilis</name>
    <dbReference type="NCBI Taxonomy" id="981085"/>
    <lineage>
        <taxon>Eukaryota</taxon>
        <taxon>Viridiplantae</taxon>
        <taxon>Streptophyta</taxon>
        <taxon>Embryophyta</taxon>
        <taxon>Tracheophyta</taxon>
        <taxon>Spermatophyta</taxon>
        <taxon>Magnoliopsida</taxon>
        <taxon>eudicotyledons</taxon>
        <taxon>Gunneridae</taxon>
        <taxon>Pentapetalae</taxon>
        <taxon>rosids</taxon>
        <taxon>fabids</taxon>
        <taxon>Rosales</taxon>
        <taxon>Moraceae</taxon>
        <taxon>Moreae</taxon>
        <taxon>Morus</taxon>
    </lineage>
</organism>
<dbReference type="InterPro" id="IPR020472">
    <property type="entry name" value="WD40_PAC1"/>
</dbReference>
<evidence type="ECO:0000256" key="4">
    <source>
        <dbReference type="ARBA" id="ARBA00022771"/>
    </source>
</evidence>
<dbReference type="GO" id="GO:0008270">
    <property type="term" value="F:zinc ion binding"/>
    <property type="evidence" value="ECO:0007669"/>
    <property type="project" value="UniProtKB-KW"/>
</dbReference>
<accession>W9RJL2</accession>
<dbReference type="PROSITE" id="PS50103">
    <property type="entry name" value="ZF_C3H1"/>
    <property type="match status" value="2"/>
</dbReference>
<evidence type="ECO:0000259" key="8">
    <source>
        <dbReference type="PROSITE" id="PS50103"/>
    </source>
</evidence>
<dbReference type="PROSITE" id="PS50082">
    <property type="entry name" value="WD_REPEATS_2"/>
    <property type="match status" value="3"/>
</dbReference>
<sequence>MEVFKSKSSARTSSSSGTTISTVKVRVCWYWFLGTCDRYQHCQFLHSLPEKADLSKISFSAWKDGEEQRHQSAADHKATTVTSKRFPSIISIEKKKRKTVCKSWLNGSCARGDRCSYLHSWFYGEGFSKLSTLHGHNMGVKGITLTSSMDKLYSASRDGTLRLWDCQNGQCSRVIKLAGEISSLISEGPWIFVGLTNVVKVWNTQNDAEFSLDGPVGQVQSMVVANNMLFAGAQNGQIFAWRGSSETNNPFQPLTCLVGHSDAVTCLAVGGKRLFSGSVDNTIRVWDLDTLQCVAILKGHKDMVMSLICWDQYLLSCSEDGTIKVWATSQAGNIEVIYTHNEQHGALALCGIMDAMGKPILLCSCSDNSVRLYELPSFAESGRLFGKEEVWTIQNGPQGLFFTAEAQGLITVWKMA</sequence>
<keyword evidence="4 7" id="KW-0863">Zinc-finger</keyword>
<keyword evidence="5 7" id="KW-0862">Zinc</keyword>
<evidence type="ECO:0000256" key="1">
    <source>
        <dbReference type="ARBA" id="ARBA00022574"/>
    </source>
</evidence>
<dbReference type="InterPro" id="IPR015943">
    <property type="entry name" value="WD40/YVTN_repeat-like_dom_sf"/>
</dbReference>
<feature type="zinc finger region" description="C3H1-type" evidence="7">
    <location>
        <begin position="22"/>
        <end position="49"/>
    </location>
</feature>
<keyword evidence="3" id="KW-0677">Repeat</keyword>
<protein>
    <submittedName>
        <fullName evidence="9">Zinc finger CCCH domain-containing protein 48</fullName>
    </submittedName>
</protein>
<dbReference type="InterPro" id="IPR000571">
    <property type="entry name" value="Znf_CCCH"/>
</dbReference>
<feature type="repeat" description="WD" evidence="6">
    <location>
        <begin position="133"/>
        <end position="174"/>
    </location>
</feature>
<dbReference type="PANTHER" id="PTHR44489:SF14">
    <property type="entry name" value="ZINC FINGER CCCH DOMAIN-CONTAINING PROTEIN 59-RELATED"/>
    <property type="match status" value="1"/>
</dbReference>
<dbReference type="InterPro" id="IPR019775">
    <property type="entry name" value="WD40_repeat_CS"/>
</dbReference>
<dbReference type="PROSITE" id="PS50294">
    <property type="entry name" value="WD_REPEATS_REGION"/>
    <property type="match status" value="2"/>
</dbReference>
<reference evidence="10" key="1">
    <citation type="submission" date="2013-01" db="EMBL/GenBank/DDBJ databases">
        <title>Draft Genome Sequence of a Mulberry Tree, Morus notabilis C.K. Schneid.</title>
        <authorList>
            <person name="He N."/>
            <person name="Zhao S."/>
        </authorList>
    </citation>
    <scope>NUCLEOTIDE SEQUENCE</scope>
</reference>
<feature type="repeat" description="WD" evidence="6">
    <location>
        <begin position="297"/>
        <end position="336"/>
    </location>
</feature>
<evidence type="ECO:0000313" key="10">
    <source>
        <dbReference type="Proteomes" id="UP000030645"/>
    </source>
</evidence>
<dbReference type="PRINTS" id="PR00320">
    <property type="entry name" value="GPROTEINBRPT"/>
</dbReference>
<dbReference type="Pfam" id="PF00400">
    <property type="entry name" value="WD40"/>
    <property type="match status" value="3"/>
</dbReference>
<keyword evidence="10" id="KW-1185">Reference proteome</keyword>
<dbReference type="Gene3D" id="2.130.10.10">
    <property type="entry name" value="YVTN repeat-like/Quinoprotein amine dehydrogenase"/>
    <property type="match status" value="2"/>
</dbReference>
<dbReference type="eggNOG" id="KOG0274">
    <property type="taxonomic scope" value="Eukaryota"/>
</dbReference>
<dbReference type="Proteomes" id="UP000030645">
    <property type="component" value="Unassembled WGS sequence"/>
</dbReference>